<keyword evidence="2" id="KW-1185">Reference proteome</keyword>
<comment type="caution">
    <text evidence="1">The sequence shown here is derived from an EMBL/GenBank/DDBJ whole genome shotgun (WGS) entry which is preliminary data.</text>
</comment>
<protein>
    <submittedName>
        <fullName evidence="1">General stress protein CsbD</fullName>
    </submittedName>
</protein>
<dbReference type="Gene3D" id="1.10.1470.10">
    <property type="entry name" value="YjbJ"/>
    <property type="match status" value="1"/>
</dbReference>
<dbReference type="Proteomes" id="UP001267426">
    <property type="component" value="Unassembled WGS sequence"/>
</dbReference>
<evidence type="ECO:0000313" key="2">
    <source>
        <dbReference type="Proteomes" id="UP001267426"/>
    </source>
</evidence>
<proteinExistence type="predicted"/>
<organism evidence="1 2">
    <name type="scientific">Rubrivirga litoralis</name>
    <dbReference type="NCBI Taxonomy" id="3075598"/>
    <lineage>
        <taxon>Bacteria</taxon>
        <taxon>Pseudomonadati</taxon>
        <taxon>Rhodothermota</taxon>
        <taxon>Rhodothermia</taxon>
        <taxon>Rhodothermales</taxon>
        <taxon>Rubricoccaceae</taxon>
        <taxon>Rubrivirga</taxon>
    </lineage>
</organism>
<accession>A0ABU3BT83</accession>
<sequence>MATPKMNRDWHRVRDRIKARWSTVEFDDKAMKQTRGGLKQMVSLIHHKTGEPRAEIRKKVAAAL</sequence>
<dbReference type="RefSeq" id="WP_311664211.1">
    <property type="nucleotide sequence ID" value="NZ_JAVRHT010000027.1"/>
</dbReference>
<name>A0ABU3BT83_9BACT</name>
<reference evidence="1 2" key="1">
    <citation type="submission" date="2023-09" db="EMBL/GenBank/DDBJ databases">
        <authorList>
            <person name="Rey-Velasco X."/>
        </authorList>
    </citation>
    <scope>NUCLEOTIDE SEQUENCE [LARGE SCALE GENOMIC DNA]</scope>
    <source>
        <strain evidence="1 2">F394</strain>
    </source>
</reference>
<evidence type="ECO:0000313" key="1">
    <source>
        <dbReference type="EMBL" id="MDT0632376.1"/>
    </source>
</evidence>
<dbReference type="EMBL" id="JAVRHT010000027">
    <property type="protein sequence ID" value="MDT0632376.1"/>
    <property type="molecule type" value="Genomic_DNA"/>
</dbReference>
<dbReference type="InterPro" id="IPR036629">
    <property type="entry name" value="YjbJ_sf"/>
</dbReference>
<gene>
    <name evidence="1" type="ORF">RM540_11510</name>
</gene>